<feature type="region of interest" description="Disordered" evidence="6">
    <location>
        <begin position="33"/>
        <end position="62"/>
    </location>
</feature>
<dbReference type="Proteomes" id="UP000095003">
    <property type="component" value="Unassembled WGS sequence"/>
</dbReference>
<dbReference type="InterPro" id="IPR050490">
    <property type="entry name" value="Bact_solute-bd_prot1"/>
</dbReference>
<dbReference type="Gene3D" id="3.40.190.10">
    <property type="entry name" value="Periplasmic binding protein-like II"/>
    <property type="match status" value="1"/>
</dbReference>
<comment type="caution">
    <text evidence="8">The sequence shown here is derived from an EMBL/GenBank/DDBJ whole genome shotgun (WGS) entry which is preliminary data.</text>
</comment>
<evidence type="ECO:0000313" key="8">
    <source>
        <dbReference type="EMBL" id="ODM12911.1"/>
    </source>
</evidence>
<keyword evidence="2 7" id="KW-0732">Signal</keyword>
<keyword evidence="3" id="KW-0472">Membrane</keyword>
<dbReference type="PROSITE" id="PS51257">
    <property type="entry name" value="PROKAR_LIPOPROTEIN"/>
    <property type="match status" value="1"/>
</dbReference>
<proteinExistence type="predicted"/>
<protein>
    <submittedName>
        <fullName evidence="8">Lactose-binding protein</fullName>
    </submittedName>
</protein>
<sequence length="285" mass="31406">MKRQLKKVTSVCLGAILAASLTACGGNSAQQEPAVSAPVQNEQTAEEQKATESMESQASADEQESLWDLSGEITITAWNSSYTAIVEGADRFMEMHPEAKITVEQVADNTKLFTQLTTGTGVPDIMQFQNRDDLTAFDKYAGSFLDISDLMAKYEKDLVPAVIPLLKDGDTWLAAPWDVAPAMLFYRTDIFEECGVNPEDIKTWDDYIEAGKVINEKTNGKTKIMGFDYNGTSSFDMPLIIFYEQGGSFFDESGNVQFNSDAVTTAFGIFQKMIVRPDRALCKAV</sequence>
<dbReference type="Pfam" id="PF01547">
    <property type="entry name" value="SBP_bac_1"/>
    <property type="match status" value="1"/>
</dbReference>
<feature type="chain" id="PRO_5039682613" evidence="7">
    <location>
        <begin position="26"/>
        <end position="285"/>
    </location>
</feature>
<accession>A0A1E3AWM0</accession>
<feature type="compositionally biased region" description="Polar residues" evidence="6">
    <location>
        <begin position="33"/>
        <end position="43"/>
    </location>
</feature>
<dbReference type="PANTHER" id="PTHR43649:SF33">
    <property type="entry name" value="POLYGALACTURONAN_RHAMNOGALACTURONAN-BINDING PROTEIN YTCQ"/>
    <property type="match status" value="1"/>
</dbReference>
<evidence type="ECO:0000256" key="3">
    <source>
        <dbReference type="ARBA" id="ARBA00023136"/>
    </source>
</evidence>
<dbReference type="InterPro" id="IPR006059">
    <property type="entry name" value="SBP"/>
</dbReference>
<feature type="signal peptide" evidence="7">
    <location>
        <begin position="1"/>
        <end position="25"/>
    </location>
</feature>
<name>A0A1E3AWM0_9FIRM</name>
<evidence type="ECO:0000256" key="7">
    <source>
        <dbReference type="SAM" id="SignalP"/>
    </source>
</evidence>
<organism evidence="8 9">
    <name type="scientific">Eisenbergiella tayi</name>
    <dbReference type="NCBI Taxonomy" id="1432052"/>
    <lineage>
        <taxon>Bacteria</taxon>
        <taxon>Bacillati</taxon>
        <taxon>Bacillota</taxon>
        <taxon>Clostridia</taxon>
        <taxon>Lachnospirales</taxon>
        <taxon>Lachnospiraceae</taxon>
        <taxon>Eisenbergiella</taxon>
    </lineage>
</organism>
<keyword evidence="4" id="KW-0564">Palmitate</keyword>
<dbReference type="SUPFAM" id="SSF53850">
    <property type="entry name" value="Periplasmic binding protein-like II"/>
    <property type="match status" value="1"/>
</dbReference>
<dbReference type="PANTHER" id="PTHR43649">
    <property type="entry name" value="ARABINOSE-BINDING PROTEIN-RELATED"/>
    <property type="match status" value="1"/>
</dbReference>
<evidence type="ECO:0000256" key="2">
    <source>
        <dbReference type="ARBA" id="ARBA00022729"/>
    </source>
</evidence>
<gene>
    <name evidence="8" type="primary">lacE_2</name>
    <name evidence="8" type="ORF">BEH84_00626</name>
</gene>
<evidence type="ECO:0000256" key="5">
    <source>
        <dbReference type="ARBA" id="ARBA00023288"/>
    </source>
</evidence>
<dbReference type="EMBL" id="MCGI01000001">
    <property type="protein sequence ID" value="ODM12911.1"/>
    <property type="molecule type" value="Genomic_DNA"/>
</dbReference>
<dbReference type="AlphaFoldDB" id="A0A1E3AWM0"/>
<dbReference type="PATRIC" id="fig|1432052.3.peg.683"/>
<evidence type="ECO:0000256" key="6">
    <source>
        <dbReference type="SAM" id="MobiDB-lite"/>
    </source>
</evidence>
<evidence type="ECO:0000256" key="1">
    <source>
        <dbReference type="ARBA" id="ARBA00022475"/>
    </source>
</evidence>
<keyword evidence="1" id="KW-1003">Cell membrane</keyword>
<evidence type="ECO:0000313" key="9">
    <source>
        <dbReference type="Proteomes" id="UP000095003"/>
    </source>
</evidence>
<evidence type="ECO:0000256" key="4">
    <source>
        <dbReference type="ARBA" id="ARBA00023139"/>
    </source>
</evidence>
<dbReference type="RefSeq" id="WP_069155705.1">
    <property type="nucleotide sequence ID" value="NZ_MCGI01000001.1"/>
</dbReference>
<reference evidence="8 9" key="1">
    <citation type="submission" date="2016-07" db="EMBL/GenBank/DDBJ databases">
        <title>Characterization of isolates of Eisenbergiella tayi derived from blood cultures, using whole genome sequencing.</title>
        <authorList>
            <person name="Burdz T."/>
            <person name="Wiebe D."/>
            <person name="Huynh C."/>
            <person name="Bernard K."/>
        </authorList>
    </citation>
    <scope>NUCLEOTIDE SEQUENCE [LARGE SCALE GENOMIC DNA]</scope>
    <source>
        <strain evidence="8 9">NML 120489</strain>
    </source>
</reference>
<keyword evidence="5" id="KW-0449">Lipoprotein</keyword>